<comment type="caution">
    <text evidence="1">The sequence shown here is derived from an EMBL/GenBank/DDBJ whole genome shotgun (WGS) entry which is preliminary data.</text>
</comment>
<sequence>MSRANFGVSERSEFTEFAANVNFLSLRNLASNELFFTTLLYGVEGGL</sequence>
<evidence type="ECO:0008006" key="3">
    <source>
        <dbReference type="Google" id="ProtNLM"/>
    </source>
</evidence>
<organism evidence="1 2">
    <name type="scientific">Fusobacterium simiae</name>
    <dbReference type="NCBI Taxonomy" id="855"/>
    <lineage>
        <taxon>Bacteria</taxon>
        <taxon>Fusobacteriati</taxon>
        <taxon>Fusobacteriota</taxon>
        <taxon>Fusobacteriia</taxon>
        <taxon>Fusobacteriales</taxon>
        <taxon>Fusobacteriaceae</taxon>
        <taxon>Fusobacterium</taxon>
    </lineage>
</organism>
<gene>
    <name evidence="1" type="ORF">OCK72_00350</name>
</gene>
<accession>A0ABT4DEQ8</accession>
<dbReference type="RefSeq" id="WP_265151172.1">
    <property type="nucleotide sequence ID" value="NZ_JAOXXL010000001.1"/>
</dbReference>
<keyword evidence="2" id="KW-1185">Reference proteome</keyword>
<dbReference type="EMBL" id="JAOXXL010000001">
    <property type="protein sequence ID" value="MCY7007094.1"/>
    <property type="molecule type" value="Genomic_DNA"/>
</dbReference>
<evidence type="ECO:0000313" key="2">
    <source>
        <dbReference type="Proteomes" id="UP001062738"/>
    </source>
</evidence>
<protein>
    <recommendedName>
        <fullName evidence="3">Riboflavin synthase subunit alpha</fullName>
    </recommendedName>
</protein>
<reference evidence="1" key="1">
    <citation type="submission" date="2022-09" db="EMBL/GenBank/DDBJ databases">
        <authorList>
            <person name="Zoaiter M."/>
        </authorList>
    </citation>
    <scope>NUCLEOTIDE SEQUENCE</scope>
    <source>
        <strain evidence="1">DSM 19848</strain>
    </source>
</reference>
<name>A0ABT4DEQ8_FUSSI</name>
<proteinExistence type="predicted"/>
<dbReference type="Proteomes" id="UP001062738">
    <property type="component" value="Unassembled WGS sequence"/>
</dbReference>
<evidence type="ECO:0000313" key="1">
    <source>
        <dbReference type="EMBL" id="MCY7007094.1"/>
    </source>
</evidence>